<dbReference type="EMBL" id="FMAF01000021">
    <property type="protein sequence ID" value="SCB45750.1"/>
    <property type="molecule type" value="Genomic_DNA"/>
</dbReference>
<organism evidence="6 7">
    <name type="scientific">Rhizobium lusitanum</name>
    <dbReference type="NCBI Taxonomy" id="293958"/>
    <lineage>
        <taxon>Bacteria</taxon>
        <taxon>Pseudomonadati</taxon>
        <taxon>Pseudomonadota</taxon>
        <taxon>Alphaproteobacteria</taxon>
        <taxon>Hyphomicrobiales</taxon>
        <taxon>Rhizobiaceae</taxon>
        <taxon>Rhizobium/Agrobacterium group</taxon>
        <taxon>Rhizobium</taxon>
    </lineage>
</organism>
<sequence length="303" mass="33423">MNGLTLAQLRSIDAVVTEGSLQAAALRLGRTHPTLHTAIINVERQIGFPLFDRTGYRMVLTPAGEAFLARARRVLTEMADLQVYAAQLAAGEESELRVVIGDLSPLPEMLQLLRGFFDGRPATRLHLQFAAISGPWELLLEDRTDLILHHVDQSDPRFETISLRPVRLIPVAAPNFLPFSTEEASPERMRDLVQCVIRDSAQNLPERSYYVIEGARTCTVSDQLMKKEVILQSLGWGHMPDFLVDAELREGRLISLANGYFGGGVIELVAARRSGRAHGPAASALWRLLQASAASTLSGKPRR</sequence>
<feature type="domain" description="HTH lysR-type" evidence="5">
    <location>
        <begin position="4"/>
        <end position="61"/>
    </location>
</feature>
<keyword evidence="4" id="KW-0804">Transcription</keyword>
<dbReference type="GO" id="GO:0000976">
    <property type="term" value="F:transcription cis-regulatory region binding"/>
    <property type="evidence" value="ECO:0007669"/>
    <property type="project" value="TreeGrafter"/>
</dbReference>
<reference evidence="6 7" key="1">
    <citation type="submission" date="2016-08" db="EMBL/GenBank/DDBJ databases">
        <authorList>
            <person name="Seilhamer J.J."/>
        </authorList>
    </citation>
    <scope>NUCLEOTIDE SEQUENCE [LARGE SCALE GENOMIC DNA]</scope>
    <source>
        <strain evidence="6 7">P1-7</strain>
    </source>
</reference>
<dbReference type="InterPro" id="IPR036388">
    <property type="entry name" value="WH-like_DNA-bd_sf"/>
</dbReference>
<evidence type="ECO:0000313" key="7">
    <source>
        <dbReference type="Proteomes" id="UP000199205"/>
    </source>
</evidence>
<evidence type="ECO:0000256" key="2">
    <source>
        <dbReference type="ARBA" id="ARBA00023015"/>
    </source>
</evidence>
<accession>A0A1C3X0I4</accession>
<evidence type="ECO:0000256" key="1">
    <source>
        <dbReference type="ARBA" id="ARBA00009437"/>
    </source>
</evidence>
<evidence type="ECO:0000256" key="3">
    <source>
        <dbReference type="ARBA" id="ARBA00023125"/>
    </source>
</evidence>
<dbReference type="SUPFAM" id="SSF53850">
    <property type="entry name" value="Periplasmic binding protein-like II"/>
    <property type="match status" value="1"/>
</dbReference>
<dbReference type="SUPFAM" id="SSF46785">
    <property type="entry name" value="Winged helix' DNA-binding domain"/>
    <property type="match status" value="1"/>
</dbReference>
<dbReference type="GO" id="GO:0003700">
    <property type="term" value="F:DNA-binding transcription factor activity"/>
    <property type="evidence" value="ECO:0007669"/>
    <property type="project" value="InterPro"/>
</dbReference>
<dbReference type="PROSITE" id="PS50931">
    <property type="entry name" value="HTH_LYSR"/>
    <property type="match status" value="1"/>
</dbReference>
<comment type="similarity">
    <text evidence="1">Belongs to the LysR transcriptional regulatory family.</text>
</comment>
<dbReference type="AlphaFoldDB" id="A0A1C3X0I4"/>
<dbReference type="PANTHER" id="PTHR30126">
    <property type="entry name" value="HTH-TYPE TRANSCRIPTIONAL REGULATOR"/>
    <property type="match status" value="1"/>
</dbReference>
<protein>
    <submittedName>
        <fullName evidence="6">DNA-binding transcriptional regulator, LysR family</fullName>
    </submittedName>
</protein>
<evidence type="ECO:0000256" key="4">
    <source>
        <dbReference type="ARBA" id="ARBA00023163"/>
    </source>
</evidence>
<evidence type="ECO:0000313" key="6">
    <source>
        <dbReference type="EMBL" id="SCB45750.1"/>
    </source>
</evidence>
<dbReference type="Proteomes" id="UP000199205">
    <property type="component" value="Unassembled WGS sequence"/>
</dbReference>
<dbReference type="OrthoDB" id="196624at2"/>
<name>A0A1C3X0I4_9HYPH</name>
<dbReference type="Gene3D" id="1.10.10.10">
    <property type="entry name" value="Winged helix-like DNA-binding domain superfamily/Winged helix DNA-binding domain"/>
    <property type="match status" value="1"/>
</dbReference>
<evidence type="ECO:0000259" key="5">
    <source>
        <dbReference type="PROSITE" id="PS50931"/>
    </source>
</evidence>
<dbReference type="PANTHER" id="PTHR30126:SF88">
    <property type="entry name" value="TRANSCRIPTIONAL REGULATOR-RELATED"/>
    <property type="match status" value="1"/>
</dbReference>
<dbReference type="Pfam" id="PF03466">
    <property type="entry name" value="LysR_substrate"/>
    <property type="match status" value="1"/>
</dbReference>
<gene>
    <name evidence="6" type="ORF">GA0061101_121102</name>
</gene>
<keyword evidence="2" id="KW-0805">Transcription regulation</keyword>
<dbReference type="InterPro" id="IPR036390">
    <property type="entry name" value="WH_DNA-bd_sf"/>
</dbReference>
<dbReference type="Gene3D" id="3.40.190.290">
    <property type="match status" value="1"/>
</dbReference>
<dbReference type="InterPro" id="IPR005119">
    <property type="entry name" value="LysR_subst-bd"/>
</dbReference>
<dbReference type="InterPro" id="IPR000847">
    <property type="entry name" value="LysR_HTH_N"/>
</dbReference>
<dbReference type="RefSeq" id="WP_092576206.1">
    <property type="nucleotide sequence ID" value="NZ_FMAF01000021.1"/>
</dbReference>
<keyword evidence="3 6" id="KW-0238">DNA-binding</keyword>
<dbReference type="Pfam" id="PF00126">
    <property type="entry name" value="HTH_1"/>
    <property type="match status" value="1"/>
</dbReference>
<proteinExistence type="inferred from homology"/>